<feature type="region of interest" description="Disordered" evidence="1">
    <location>
        <begin position="1"/>
        <end position="25"/>
    </location>
</feature>
<sequence>MSNVTARTHAHTATATETAASGATRRRLDDGRWHLQHGPIDLIVGADGDEAAVLAAHDACWQRFTVVLGELVTELPLLRTRVPQTSTYEDNPCQGPIARRMWSACHPHRANYITPMAAVAGSVADELIQAFMRPGVARAFVNNGGDIALHLTAGQHYRIGVFADLSAFLGPNHQAALDGSLTLDATMAVRGIATSGWRGRSFSLGIADSATVLARTAAVADASATIVANAINLDDASIVRRPASSLKDDSDLGDLAVTVDVPPLPQPSIDLALTRGAQTAQQLCDDGTIEGAALFLQHSARTVGFPEHDVRHVASRFTESIFAPPDAAGPGRHPHSPEASCLKYAAC</sequence>
<protein>
    <submittedName>
        <fullName evidence="2">Uncharacterized protein</fullName>
    </submittedName>
</protein>
<keyword evidence="3" id="KW-1185">Reference proteome</keyword>
<accession>A0A1I3Q090</accession>
<feature type="compositionally biased region" description="Low complexity" evidence="1">
    <location>
        <begin position="1"/>
        <end position="23"/>
    </location>
</feature>
<dbReference type="Pfam" id="PF02424">
    <property type="entry name" value="ApbE"/>
    <property type="match status" value="1"/>
</dbReference>
<dbReference type="AlphaFoldDB" id="A0A1I3Q090"/>
<gene>
    <name evidence="2" type="ORF">SAMN05192543_106148</name>
</gene>
<dbReference type="RefSeq" id="WP_091015140.1">
    <property type="nucleotide sequence ID" value="NZ_CP041743.1"/>
</dbReference>
<evidence type="ECO:0000313" key="3">
    <source>
        <dbReference type="Proteomes" id="UP000199548"/>
    </source>
</evidence>
<dbReference type="InterPro" id="IPR024932">
    <property type="entry name" value="ApbE"/>
</dbReference>
<dbReference type="EMBL" id="FOQU01000006">
    <property type="protein sequence ID" value="SFJ27070.1"/>
    <property type="molecule type" value="Genomic_DNA"/>
</dbReference>
<dbReference type="InterPro" id="IPR003374">
    <property type="entry name" value="ApbE-like_sf"/>
</dbReference>
<organism evidence="2 3">
    <name type="scientific">Paraburkholderia megapolitana</name>
    <dbReference type="NCBI Taxonomy" id="420953"/>
    <lineage>
        <taxon>Bacteria</taxon>
        <taxon>Pseudomonadati</taxon>
        <taxon>Pseudomonadota</taxon>
        <taxon>Betaproteobacteria</taxon>
        <taxon>Burkholderiales</taxon>
        <taxon>Burkholderiaceae</taxon>
        <taxon>Paraburkholderia</taxon>
    </lineage>
</organism>
<evidence type="ECO:0000313" key="2">
    <source>
        <dbReference type="EMBL" id="SFJ27070.1"/>
    </source>
</evidence>
<proteinExistence type="predicted"/>
<reference evidence="2 3" key="1">
    <citation type="submission" date="2016-10" db="EMBL/GenBank/DDBJ databases">
        <authorList>
            <person name="de Groot N.N."/>
        </authorList>
    </citation>
    <scope>NUCLEOTIDE SEQUENCE [LARGE SCALE GENOMIC DNA]</scope>
    <source>
        <strain evidence="2 3">LMG 23650</strain>
    </source>
</reference>
<name>A0A1I3Q090_9BURK</name>
<evidence type="ECO:0000256" key="1">
    <source>
        <dbReference type="SAM" id="MobiDB-lite"/>
    </source>
</evidence>
<dbReference type="OrthoDB" id="8990499at2"/>
<dbReference type="Proteomes" id="UP000199548">
    <property type="component" value="Unassembled WGS sequence"/>
</dbReference>
<dbReference type="SUPFAM" id="SSF143631">
    <property type="entry name" value="ApbE-like"/>
    <property type="match status" value="1"/>
</dbReference>
<dbReference type="NCBIfam" id="NF003322">
    <property type="entry name" value="PRK04334.1-2"/>
    <property type="match status" value="1"/>
</dbReference>
<dbReference type="STRING" id="420953.SAMN05192543_106148"/>
<dbReference type="Gene3D" id="3.10.520.10">
    <property type="entry name" value="ApbE-like domains"/>
    <property type="match status" value="1"/>
</dbReference>